<dbReference type="InParanoid" id="A0A0C3CJ51"/>
<reference evidence="1 2" key="1">
    <citation type="submission" date="2014-04" db="EMBL/GenBank/DDBJ databases">
        <authorList>
            <consortium name="DOE Joint Genome Institute"/>
            <person name="Kuo A."/>
            <person name="Martino E."/>
            <person name="Perotto S."/>
            <person name="Kohler A."/>
            <person name="Nagy L.G."/>
            <person name="Floudas D."/>
            <person name="Copeland A."/>
            <person name="Barry K.W."/>
            <person name="Cichocki N."/>
            <person name="Veneault-Fourrey C."/>
            <person name="LaButti K."/>
            <person name="Lindquist E.A."/>
            <person name="Lipzen A."/>
            <person name="Lundell T."/>
            <person name="Morin E."/>
            <person name="Murat C."/>
            <person name="Sun H."/>
            <person name="Tunlid A."/>
            <person name="Henrissat B."/>
            <person name="Grigoriev I.V."/>
            <person name="Hibbett D.S."/>
            <person name="Martin F."/>
            <person name="Nordberg H.P."/>
            <person name="Cantor M.N."/>
            <person name="Hua S.X."/>
        </authorList>
    </citation>
    <scope>NUCLEOTIDE SEQUENCE [LARGE SCALE GENOMIC DNA]</scope>
    <source>
        <strain evidence="1 2">Zn</strain>
    </source>
</reference>
<organism evidence="1 2">
    <name type="scientific">Oidiodendron maius (strain Zn)</name>
    <dbReference type="NCBI Taxonomy" id="913774"/>
    <lineage>
        <taxon>Eukaryota</taxon>
        <taxon>Fungi</taxon>
        <taxon>Dikarya</taxon>
        <taxon>Ascomycota</taxon>
        <taxon>Pezizomycotina</taxon>
        <taxon>Leotiomycetes</taxon>
        <taxon>Leotiomycetes incertae sedis</taxon>
        <taxon>Myxotrichaceae</taxon>
        <taxon>Oidiodendron</taxon>
    </lineage>
</organism>
<dbReference type="EMBL" id="KN832879">
    <property type="protein sequence ID" value="KIM99083.1"/>
    <property type="molecule type" value="Genomic_DNA"/>
</dbReference>
<dbReference type="AlphaFoldDB" id="A0A0C3CJ51"/>
<evidence type="ECO:0000313" key="1">
    <source>
        <dbReference type="EMBL" id="KIM99083.1"/>
    </source>
</evidence>
<evidence type="ECO:0000313" key="2">
    <source>
        <dbReference type="Proteomes" id="UP000054321"/>
    </source>
</evidence>
<gene>
    <name evidence="1" type="ORF">OIDMADRAFT_30726</name>
</gene>
<name>A0A0C3CJ51_OIDMZ</name>
<accession>A0A0C3CJ51</accession>
<reference evidence="2" key="2">
    <citation type="submission" date="2015-01" db="EMBL/GenBank/DDBJ databases">
        <title>Evolutionary Origins and Diversification of the Mycorrhizal Mutualists.</title>
        <authorList>
            <consortium name="DOE Joint Genome Institute"/>
            <consortium name="Mycorrhizal Genomics Consortium"/>
            <person name="Kohler A."/>
            <person name="Kuo A."/>
            <person name="Nagy L.G."/>
            <person name="Floudas D."/>
            <person name="Copeland A."/>
            <person name="Barry K.W."/>
            <person name="Cichocki N."/>
            <person name="Veneault-Fourrey C."/>
            <person name="LaButti K."/>
            <person name="Lindquist E.A."/>
            <person name="Lipzen A."/>
            <person name="Lundell T."/>
            <person name="Morin E."/>
            <person name="Murat C."/>
            <person name="Riley R."/>
            <person name="Ohm R."/>
            <person name="Sun H."/>
            <person name="Tunlid A."/>
            <person name="Henrissat B."/>
            <person name="Grigoriev I.V."/>
            <person name="Hibbett D.S."/>
            <person name="Martin F."/>
        </authorList>
    </citation>
    <scope>NUCLEOTIDE SEQUENCE [LARGE SCALE GENOMIC DNA]</scope>
    <source>
        <strain evidence="2">Zn</strain>
    </source>
</reference>
<dbReference type="HOGENOM" id="CLU_1713829_0_0_1"/>
<protein>
    <submittedName>
        <fullName evidence="1">Uncharacterized protein</fullName>
    </submittedName>
</protein>
<proteinExistence type="predicted"/>
<dbReference type="Proteomes" id="UP000054321">
    <property type="component" value="Unassembled WGS sequence"/>
</dbReference>
<keyword evidence="2" id="KW-1185">Reference proteome</keyword>
<sequence>MVGVHSDAGGQSPAHPVWQVCSGGLDVGVGIQSPPQTSVCVQIEPVGHSAGLPNTQGIVYIGPGVVEVVVGGSAAKARGNKGSKNINLMIAVIVLSNFITCVHEMLSVIEPGGRRGIRGLVMKDGYFPSLYLTLVSKTYRMRGGIMTDLKEKY</sequence>